<evidence type="ECO:0000313" key="2">
    <source>
        <dbReference type="Proteomes" id="UP000003706"/>
    </source>
</evidence>
<keyword evidence="2" id="KW-1185">Reference proteome</keyword>
<dbReference type="STRING" id="647171.MetfoDRAFT_1482"/>
<dbReference type="PATRIC" id="fig|647171.4.peg.1445"/>
<dbReference type="OrthoDB" id="131869at2157"/>
<dbReference type="InterPro" id="IPR013420">
    <property type="entry name" value="CRISPR-assoc_prot_Cas8b/Csh1_C"/>
</dbReference>
<dbReference type="Proteomes" id="UP000003706">
    <property type="component" value="Unassembled WGS sequence"/>
</dbReference>
<protein>
    <submittedName>
        <fullName evidence="1">CRISPR-associated protein, Csh1 family</fullName>
    </submittedName>
</protein>
<dbReference type="RefSeq" id="WP_007044910.1">
    <property type="nucleotide sequence ID" value="NZ_AGJL01000040.1"/>
</dbReference>
<dbReference type="EMBL" id="AGJL01000040">
    <property type="protein sequence ID" value="EHP85065.1"/>
    <property type="molecule type" value="Genomic_DNA"/>
</dbReference>
<accession>H1L0A8</accession>
<sequence length="597" mass="70457">MLSSVATIGKYIIEKEGKDINNPLSILVENPDVDGKYNIIFKIAFDGDFNYLGVFDDRFDSSMILRLLYKKGSPRGADLSPTSKLVDAEKTFRNKILKAVADAKKYKKTNFLKRLETALKDNAEKIIEDIEKLKKNYPKDGVILTITIRKGDEEFYVGDIGEFMDYFVHKATMDYYYMKTGNIAAKGVGICSICNEKGEVFGLFREFGFYTIDKIGNVSGLNPDEAWKTFPICLKCALYVKEGKNYLDEHLKVRFYGNDLYIIPKVLDEKNVGKVLKRFERMAKDFGTKDYSYRERKLFEFLSKRDIYLYISFMFFREGNDFKITQMVEDVLPSRFRRLYEEIDKIENYGIFKHFKLKYKKLSKKEKEYYTNILQNFEDKEGLRFRFGYIKEFFGNEDFLRLMNIIITNKKVDYNCLINVFISKIREKFIKDEPFELFAYKSFMIILYLMNLNILEGDIMGDDKEYYLYDEIDELFNNYNGFFDRDEKKGVFLLGVLVNKLLNLQYKKRGSKPFQSKLYGLKLDKIKVKNIFKEANQKLMEYEQEDNSLYYKKLREKVAEYLIKAGNDWKLNNNEISYIFSLGMAMSDRFKSKGGDE</sequence>
<dbReference type="NCBIfam" id="TIGR02591">
    <property type="entry name" value="cas_Csh1"/>
    <property type="match status" value="1"/>
</dbReference>
<dbReference type="AlphaFoldDB" id="H1L0A8"/>
<organism evidence="1 2">
    <name type="scientific">Methanotorris formicicus Mc-S-70</name>
    <dbReference type="NCBI Taxonomy" id="647171"/>
    <lineage>
        <taxon>Archaea</taxon>
        <taxon>Methanobacteriati</taxon>
        <taxon>Methanobacteriota</taxon>
        <taxon>Methanomada group</taxon>
        <taxon>Methanococci</taxon>
        <taxon>Methanococcales</taxon>
        <taxon>Methanocaldococcaceae</taxon>
        <taxon>Methanotorris</taxon>
    </lineage>
</organism>
<reference evidence="1 2" key="1">
    <citation type="submission" date="2011-09" db="EMBL/GenBank/DDBJ databases">
        <title>The draft genome of Methanotorris formicicus Mc-S-70.</title>
        <authorList>
            <consortium name="US DOE Joint Genome Institute (JGI-PGF)"/>
            <person name="Lucas S."/>
            <person name="Han J."/>
            <person name="Lapidus A."/>
            <person name="Cheng J.-F."/>
            <person name="Goodwin L."/>
            <person name="Pitluck S."/>
            <person name="Peters L."/>
            <person name="Land M.L."/>
            <person name="Hauser L."/>
            <person name="Sieprawska-Lupa M."/>
            <person name="Takai K."/>
            <person name="Miyazaki J."/>
            <person name="Whitman W."/>
            <person name="Woyke T.J."/>
        </authorList>
    </citation>
    <scope>NUCLEOTIDE SEQUENCE [LARGE SCALE GENOMIC DNA]</scope>
    <source>
        <strain evidence="1 2">Mc-S-70</strain>
    </source>
</reference>
<dbReference type="NCBIfam" id="TIGR02556">
    <property type="entry name" value="cas_TM1802"/>
    <property type="match status" value="1"/>
</dbReference>
<comment type="caution">
    <text evidence="1">The sequence shown here is derived from an EMBL/GenBank/DDBJ whole genome shotgun (WGS) entry which is preliminary data.</text>
</comment>
<proteinExistence type="predicted"/>
<gene>
    <name evidence="1" type="ORF">MetfoDRAFT_1482</name>
</gene>
<dbReference type="Pfam" id="PF09484">
    <property type="entry name" value="Cas_TM1802"/>
    <property type="match status" value="1"/>
</dbReference>
<evidence type="ECO:0000313" key="1">
    <source>
        <dbReference type="EMBL" id="EHP85065.1"/>
    </source>
</evidence>
<name>H1L0A8_9EURY</name>
<dbReference type="InterPro" id="IPR013389">
    <property type="entry name" value="CRISPR-assoc_prot_Cas8b"/>
</dbReference>